<name>A0A553ZVT3_9BACI</name>
<comment type="caution">
    <text evidence="3">The sequence shown here is derived from an EMBL/GenBank/DDBJ whole genome shotgun (WGS) entry which is preliminary data.</text>
</comment>
<evidence type="ECO:0000256" key="1">
    <source>
        <dbReference type="SAM" id="SignalP"/>
    </source>
</evidence>
<dbReference type="Proteomes" id="UP000318521">
    <property type="component" value="Unassembled WGS sequence"/>
</dbReference>
<protein>
    <recommendedName>
        <fullName evidence="2">YhfM-like domain-containing protein</fullName>
    </recommendedName>
</protein>
<dbReference type="InterPro" id="IPR058780">
    <property type="entry name" value="YhfM-like_dom"/>
</dbReference>
<feature type="signal peptide" evidence="1">
    <location>
        <begin position="1"/>
        <end position="18"/>
    </location>
</feature>
<keyword evidence="1" id="KW-0732">Signal</keyword>
<proteinExistence type="predicted"/>
<dbReference type="OrthoDB" id="2679563at2"/>
<dbReference type="EMBL" id="VLXZ01000010">
    <property type="protein sequence ID" value="TSB45542.1"/>
    <property type="molecule type" value="Genomic_DNA"/>
</dbReference>
<organism evidence="3 4">
    <name type="scientific">Alkalicoccobacillus porphyridii</name>
    <dbReference type="NCBI Taxonomy" id="2597270"/>
    <lineage>
        <taxon>Bacteria</taxon>
        <taxon>Bacillati</taxon>
        <taxon>Bacillota</taxon>
        <taxon>Bacilli</taxon>
        <taxon>Bacillales</taxon>
        <taxon>Bacillaceae</taxon>
        <taxon>Alkalicoccobacillus</taxon>
    </lineage>
</organism>
<evidence type="ECO:0000259" key="2">
    <source>
        <dbReference type="Pfam" id="PF26353"/>
    </source>
</evidence>
<reference evidence="3 4" key="1">
    <citation type="submission" date="2019-07" db="EMBL/GenBank/DDBJ databases">
        <authorList>
            <person name="Park Y.J."/>
            <person name="Jeong S.E."/>
            <person name="Jung H.S."/>
        </authorList>
    </citation>
    <scope>NUCLEOTIDE SEQUENCE [LARGE SCALE GENOMIC DNA]</scope>
    <source>
        <strain evidence="4">P16(2019)</strain>
    </source>
</reference>
<dbReference type="AlphaFoldDB" id="A0A553ZVT3"/>
<feature type="domain" description="YhfM-like" evidence="2">
    <location>
        <begin position="40"/>
        <end position="131"/>
    </location>
</feature>
<feature type="chain" id="PRO_5039546417" description="YhfM-like domain-containing protein" evidence="1">
    <location>
        <begin position="19"/>
        <end position="132"/>
    </location>
</feature>
<keyword evidence="4" id="KW-1185">Reference proteome</keyword>
<dbReference type="RefSeq" id="WP_143849731.1">
    <property type="nucleotide sequence ID" value="NZ_VLXZ01000010.1"/>
</dbReference>
<sequence length="132" mass="15011">MKKGYVLFSIVYLSVVVACSGAETFTVEGEVDDIRLYEAITHDEVSDETVLIIDESEDITEWVQIFETAEFVDALLDIRTPDYGVEFAGSSNEVLFLWIDEEADTQAMFVEEGTEGYYSIPVDETYILKEFF</sequence>
<dbReference type="Pfam" id="PF26353">
    <property type="entry name" value="YhfM"/>
    <property type="match status" value="1"/>
</dbReference>
<evidence type="ECO:0000313" key="4">
    <source>
        <dbReference type="Proteomes" id="UP000318521"/>
    </source>
</evidence>
<dbReference type="PROSITE" id="PS51257">
    <property type="entry name" value="PROKAR_LIPOPROTEIN"/>
    <property type="match status" value="1"/>
</dbReference>
<accession>A0A553ZVT3</accession>
<evidence type="ECO:0000313" key="3">
    <source>
        <dbReference type="EMBL" id="TSB45542.1"/>
    </source>
</evidence>
<gene>
    <name evidence="3" type="ORF">FN960_15340</name>
</gene>